<dbReference type="AlphaFoldDB" id="A0A163EPD9"/>
<dbReference type="Pfam" id="PF13485">
    <property type="entry name" value="Peptidase_MA_2"/>
    <property type="match status" value="1"/>
</dbReference>
<keyword evidence="1" id="KW-0472">Membrane</keyword>
<evidence type="ECO:0000256" key="1">
    <source>
        <dbReference type="SAM" id="Phobius"/>
    </source>
</evidence>
<dbReference type="RefSeq" id="WP_063183152.1">
    <property type="nucleotide sequence ID" value="NZ_LQNT01000012.1"/>
</dbReference>
<name>A0A163EPD9_9BACL</name>
<dbReference type="OrthoDB" id="43895at2"/>
<accession>A0A163EPD9</accession>
<sequence>MVYFVLVIGVILFILGIVSLYKTEQVRLAVPLIALSAASLIAGAFVLIKLPGQTEKILETENALETDRYTIIYPEGQEQKAEEVSLVLLGIEPEITEFFGEDTETRLTVRLADRLRRAESPDRVAGFYDWEANTVTLLSDIPDWKPTLIHEYVHFRSHQYQVIRNISPEAIPIWFEEGLAMYLQHDVPPADPTGFEVSGDLRSMSSQKGFQAALESTAAYSESYFAVTHLIEHYGKESTFRLLHVSTQNQFYTRLEKMTGKSIEDFSESLMEAYLDDEARKKKIENHFYELLDSGEIEAAEQVLAEITTAGSRAPEELESYQQNLLLRAGEYEELMEYLEDKRSSYPDDMSSLNYALLAEVTLLFHPEQASGLVKEALTNLPEDATYYHFINEVAEPYEQIAGTQPLEGYQALFEKEMFFNQAIRTELIAKWKKEFPNEDFGERSGD</sequence>
<feature type="domain" description="Peptidase MA-like" evidence="2">
    <location>
        <begin position="128"/>
        <end position="245"/>
    </location>
</feature>
<organism evidence="3 4">
    <name type="scientific">Bhargavaea cecembensis</name>
    <dbReference type="NCBI Taxonomy" id="394098"/>
    <lineage>
        <taxon>Bacteria</taxon>
        <taxon>Bacillati</taxon>
        <taxon>Bacillota</taxon>
        <taxon>Bacilli</taxon>
        <taxon>Bacillales</taxon>
        <taxon>Caryophanaceae</taxon>
        <taxon>Bhargavaea</taxon>
    </lineage>
</organism>
<evidence type="ECO:0000259" key="2">
    <source>
        <dbReference type="Pfam" id="PF13485"/>
    </source>
</evidence>
<feature type="transmembrane region" description="Helical" evidence="1">
    <location>
        <begin position="30"/>
        <end position="48"/>
    </location>
</feature>
<keyword evidence="1" id="KW-1133">Transmembrane helix</keyword>
<evidence type="ECO:0000313" key="4">
    <source>
        <dbReference type="Proteomes" id="UP000076490"/>
    </source>
</evidence>
<dbReference type="EMBL" id="LQNT01000012">
    <property type="protein sequence ID" value="KZE36866.1"/>
    <property type="molecule type" value="Genomic_DNA"/>
</dbReference>
<gene>
    <name evidence="3" type="ORF">AV656_13875</name>
</gene>
<keyword evidence="1" id="KW-0812">Transmembrane</keyword>
<reference evidence="3 4" key="1">
    <citation type="submission" date="2016-01" db="EMBL/GenBank/DDBJ databases">
        <title>Whole genome sequencing of Bhargavaea cecembensis T14.</title>
        <authorList>
            <person name="Hong K.W."/>
        </authorList>
    </citation>
    <scope>NUCLEOTIDE SEQUENCE [LARGE SCALE GENOMIC DNA]</scope>
    <source>
        <strain evidence="3 4">T14</strain>
    </source>
</reference>
<protein>
    <recommendedName>
        <fullName evidence="2">Peptidase MA-like domain-containing protein</fullName>
    </recommendedName>
</protein>
<proteinExistence type="predicted"/>
<comment type="caution">
    <text evidence="3">The sequence shown here is derived from an EMBL/GenBank/DDBJ whole genome shotgun (WGS) entry which is preliminary data.</text>
</comment>
<dbReference type="InterPro" id="IPR039568">
    <property type="entry name" value="Peptidase_MA-like_dom"/>
</dbReference>
<dbReference type="Proteomes" id="UP000076490">
    <property type="component" value="Unassembled WGS sequence"/>
</dbReference>
<evidence type="ECO:0000313" key="3">
    <source>
        <dbReference type="EMBL" id="KZE36866.1"/>
    </source>
</evidence>